<sequence length="277" mass="31524">MSRPRGLTKKSLKGGVPLSVPKLGNANQVVADDHGNRITIPTTIFNGCECQHFSCLHNEPLGVELKVANALVHRILMDTRSFTDIITWDYLKRIKHPRREITPIVHPILGFEDVPMAYNIILEWLTLHKVKAVITSYLLQLQYEIMAVSENFREINRWSENTTWLAYDAGWNHPSGKRPRVVPPTTVEDVTICTPALVGLGCPRPELVDDLEIVLLDKGRPERTVKIVWEMSDETRRALVGLHRKYKDTFTFGLEEMLGISHAVMELQKLLDAGFIR</sequence>
<proteinExistence type="predicted"/>
<evidence type="ECO:0000313" key="2">
    <source>
        <dbReference type="Proteomes" id="UP001153076"/>
    </source>
</evidence>
<dbReference type="EMBL" id="JAKOGI010000627">
    <property type="protein sequence ID" value="KAJ8432200.1"/>
    <property type="molecule type" value="Genomic_DNA"/>
</dbReference>
<evidence type="ECO:0000313" key="1">
    <source>
        <dbReference type="EMBL" id="KAJ8432200.1"/>
    </source>
</evidence>
<organism evidence="1 2">
    <name type="scientific">Carnegiea gigantea</name>
    <dbReference type="NCBI Taxonomy" id="171969"/>
    <lineage>
        <taxon>Eukaryota</taxon>
        <taxon>Viridiplantae</taxon>
        <taxon>Streptophyta</taxon>
        <taxon>Embryophyta</taxon>
        <taxon>Tracheophyta</taxon>
        <taxon>Spermatophyta</taxon>
        <taxon>Magnoliopsida</taxon>
        <taxon>eudicotyledons</taxon>
        <taxon>Gunneridae</taxon>
        <taxon>Pentapetalae</taxon>
        <taxon>Caryophyllales</taxon>
        <taxon>Cactineae</taxon>
        <taxon>Cactaceae</taxon>
        <taxon>Cactoideae</taxon>
        <taxon>Echinocereeae</taxon>
        <taxon>Carnegiea</taxon>
    </lineage>
</organism>
<keyword evidence="2" id="KW-1185">Reference proteome</keyword>
<dbReference type="Proteomes" id="UP001153076">
    <property type="component" value="Unassembled WGS sequence"/>
</dbReference>
<name>A0A9Q1JW63_9CARY</name>
<dbReference type="PANTHER" id="PTHR33240:SF17">
    <property type="entry name" value="EUKARYOTIC PEPTIDE CHAIN RELEASE FACTOR GTP-BINDING SUBUNIT-LIKE"/>
    <property type="match status" value="1"/>
</dbReference>
<comment type="caution">
    <text evidence="1">The sequence shown here is derived from an EMBL/GenBank/DDBJ whole genome shotgun (WGS) entry which is preliminary data.</text>
</comment>
<gene>
    <name evidence="1" type="ORF">Cgig2_013742</name>
</gene>
<accession>A0A9Q1JW63</accession>
<dbReference type="PANTHER" id="PTHR33240">
    <property type="entry name" value="OS08G0508500 PROTEIN"/>
    <property type="match status" value="1"/>
</dbReference>
<protein>
    <submittedName>
        <fullName evidence="1">Uncharacterized protein</fullName>
    </submittedName>
</protein>
<reference evidence="1" key="1">
    <citation type="submission" date="2022-04" db="EMBL/GenBank/DDBJ databases">
        <title>Carnegiea gigantea Genome sequencing and assembly v2.</title>
        <authorList>
            <person name="Copetti D."/>
            <person name="Sanderson M.J."/>
            <person name="Burquez A."/>
            <person name="Wojciechowski M.F."/>
        </authorList>
    </citation>
    <scope>NUCLEOTIDE SEQUENCE</scope>
    <source>
        <strain evidence="1">SGP5-SGP5p</strain>
        <tissue evidence="1">Aerial part</tissue>
    </source>
</reference>
<dbReference type="AlphaFoldDB" id="A0A9Q1JW63"/>